<dbReference type="PRINTS" id="PR00037">
    <property type="entry name" value="HTHLACR"/>
</dbReference>
<reference evidence="5 6" key="1">
    <citation type="submission" date="2013-08" db="EMBL/GenBank/DDBJ databases">
        <authorList>
            <person name="Huang J."/>
            <person name="Wang G."/>
        </authorList>
    </citation>
    <scope>NUCLEOTIDE SEQUENCE [LARGE SCALE GENOMIC DNA]</scope>
    <source>
        <strain evidence="5 6">JSM 072002</strain>
    </source>
</reference>
<dbReference type="InterPro" id="IPR001034">
    <property type="entry name" value="DeoR_HTH"/>
</dbReference>
<feature type="domain" description="HTH deoR-type" evidence="4">
    <location>
        <begin position="3"/>
        <end position="58"/>
    </location>
</feature>
<dbReference type="PROSITE" id="PS51000">
    <property type="entry name" value="HTH_DEOR_2"/>
    <property type="match status" value="1"/>
</dbReference>
<dbReference type="PANTHER" id="PTHR30363:SF44">
    <property type="entry name" value="AGA OPERON TRANSCRIPTIONAL REPRESSOR-RELATED"/>
    <property type="match status" value="1"/>
</dbReference>
<dbReference type="Proteomes" id="UP000030401">
    <property type="component" value="Unassembled WGS sequence"/>
</dbReference>
<dbReference type="InterPro" id="IPR036390">
    <property type="entry name" value="WH_DNA-bd_sf"/>
</dbReference>
<dbReference type="EMBL" id="AVPG01000018">
    <property type="protein sequence ID" value="KGX85860.1"/>
    <property type="molecule type" value="Genomic_DNA"/>
</dbReference>
<organism evidence="5 6">
    <name type="scientific">Pontibacillus litoralis JSM 072002</name>
    <dbReference type="NCBI Taxonomy" id="1385512"/>
    <lineage>
        <taxon>Bacteria</taxon>
        <taxon>Bacillati</taxon>
        <taxon>Bacillota</taxon>
        <taxon>Bacilli</taxon>
        <taxon>Bacillales</taxon>
        <taxon>Bacillaceae</taxon>
        <taxon>Pontibacillus</taxon>
    </lineage>
</organism>
<dbReference type="PROSITE" id="PS00894">
    <property type="entry name" value="HTH_DEOR_1"/>
    <property type="match status" value="1"/>
</dbReference>
<accession>A0A0A5G447</accession>
<dbReference type="eggNOG" id="COG1349">
    <property type="taxonomic scope" value="Bacteria"/>
</dbReference>
<dbReference type="STRING" id="1385512.N784_06605"/>
<dbReference type="SMART" id="SM00420">
    <property type="entry name" value="HTH_DEOR"/>
    <property type="match status" value="1"/>
</dbReference>
<proteinExistence type="predicted"/>
<dbReference type="AlphaFoldDB" id="A0A0A5G447"/>
<keyword evidence="2" id="KW-0238">DNA-binding</keyword>
<dbReference type="InterPro" id="IPR050313">
    <property type="entry name" value="Carb_Metab_HTH_regulators"/>
</dbReference>
<dbReference type="InterPro" id="IPR036388">
    <property type="entry name" value="WH-like_DNA-bd_sf"/>
</dbReference>
<protein>
    <submittedName>
        <fullName evidence="5">Transcriptional regulator</fullName>
    </submittedName>
</protein>
<name>A0A0A5G447_9BACI</name>
<evidence type="ECO:0000313" key="6">
    <source>
        <dbReference type="Proteomes" id="UP000030401"/>
    </source>
</evidence>
<dbReference type="SUPFAM" id="SSF46785">
    <property type="entry name" value="Winged helix' DNA-binding domain"/>
    <property type="match status" value="1"/>
</dbReference>
<dbReference type="SUPFAM" id="SSF100950">
    <property type="entry name" value="NagB/RpiA/CoA transferase-like"/>
    <property type="match status" value="1"/>
</dbReference>
<evidence type="ECO:0000259" key="4">
    <source>
        <dbReference type="PROSITE" id="PS51000"/>
    </source>
</evidence>
<gene>
    <name evidence="5" type="ORF">N784_06605</name>
</gene>
<dbReference type="Pfam" id="PF08220">
    <property type="entry name" value="HTH_DeoR"/>
    <property type="match status" value="1"/>
</dbReference>
<keyword evidence="6" id="KW-1185">Reference proteome</keyword>
<keyword evidence="1" id="KW-0805">Transcription regulation</keyword>
<dbReference type="Gene3D" id="3.40.50.1360">
    <property type="match status" value="1"/>
</dbReference>
<dbReference type="Gene3D" id="1.10.10.10">
    <property type="entry name" value="Winged helix-like DNA-binding domain superfamily/Winged helix DNA-binding domain"/>
    <property type="match status" value="1"/>
</dbReference>
<keyword evidence="3" id="KW-0804">Transcription</keyword>
<evidence type="ECO:0000256" key="1">
    <source>
        <dbReference type="ARBA" id="ARBA00023015"/>
    </source>
</evidence>
<dbReference type="InterPro" id="IPR018356">
    <property type="entry name" value="Tscrpt_reg_HTH_DeoR_CS"/>
</dbReference>
<dbReference type="RefSeq" id="WP_036835016.1">
    <property type="nucleotide sequence ID" value="NZ_AVPG01000018.1"/>
</dbReference>
<evidence type="ECO:0000256" key="3">
    <source>
        <dbReference type="ARBA" id="ARBA00023163"/>
    </source>
</evidence>
<dbReference type="SMART" id="SM01134">
    <property type="entry name" value="DeoRC"/>
    <property type="match status" value="1"/>
</dbReference>
<comment type="caution">
    <text evidence="5">The sequence shown here is derived from an EMBL/GenBank/DDBJ whole genome shotgun (WGS) entry which is preliminary data.</text>
</comment>
<dbReference type="InterPro" id="IPR014036">
    <property type="entry name" value="DeoR-like_C"/>
</dbReference>
<dbReference type="PANTHER" id="PTHR30363">
    <property type="entry name" value="HTH-TYPE TRANSCRIPTIONAL REGULATOR SRLR-RELATED"/>
    <property type="match status" value="1"/>
</dbReference>
<evidence type="ECO:0000256" key="2">
    <source>
        <dbReference type="ARBA" id="ARBA00023125"/>
    </source>
</evidence>
<dbReference type="GO" id="GO:0003677">
    <property type="term" value="F:DNA binding"/>
    <property type="evidence" value="ECO:0007669"/>
    <property type="project" value="UniProtKB-KW"/>
</dbReference>
<dbReference type="Pfam" id="PF00455">
    <property type="entry name" value="DeoRC"/>
    <property type="match status" value="1"/>
</dbReference>
<sequence length="261" mass="29659">MNKEERHQYIVDQLVTHEKIMVADLAQELNVTPETIRRDLGELEMNDQLTRVHGGAIRYIPTNKELAYERKMSIQYEEKVNIAKKAATYIGHGDTIVVDVGTTTVHIADMLEDIHSLTVVTNSLSAAQRFNLAIEEKRISGQVIMLPGFTHPDQASVKGAYTVEMLRRFHFNRAFISCGGITEDGMYDFDMDESLISEVMMQNSQEAILLIDSSKINKDALFKIGPCSSLTKVISDVERPVDWKQSNYEWVSTDDTLREER</sequence>
<dbReference type="GO" id="GO:0003700">
    <property type="term" value="F:DNA-binding transcription factor activity"/>
    <property type="evidence" value="ECO:0007669"/>
    <property type="project" value="InterPro"/>
</dbReference>
<evidence type="ECO:0000313" key="5">
    <source>
        <dbReference type="EMBL" id="KGX85860.1"/>
    </source>
</evidence>
<dbReference type="InterPro" id="IPR037171">
    <property type="entry name" value="NagB/RpiA_transferase-like"/>
</dbReference>